<protein>
    <submittedName>
        <fullName evidence="3">Uncharacterized protein</fullName>
    </submittedName>
</protein>
<evidence type="ECO:0000256" key="1">
    <source>
        <dbReference type="SAM" id="MobiDB-lite"/>
    </source>
</evidence>
<name>A0A543FVW8_9PSEU</name>
<dbReference type="Proteomes" id="UP000319818">
    <property type="component" value="Unassembled WGS sequence"/>
</dbReference>
<feature type="transmembrane region" description="Helical" evidence="2">
    <location>
        <begin position="156"/>
        <end position="176"/>
    </location>
</feature>
<evidence type="ECO:0000313" key="3">
    <source>
        <dbReference type="EMBL" id="TQM37939.1"/>
    </source>
</evidence>
<comment type="caution">
    <text evidence="3">The sequence shown here is derived from an EMBL/GenBank/DDBJ whole genome shotgun (WGS) entry which is preliminary data.</text>
</comment>
<keyword evidence="4" id="KW-1185">Reference proteome</keyword>
<reference evidence="3 4" key="1">
    <citation type="submission" date="2019-06" db="EMBL/GenBank/DDBJ databases">
        <title>Sequencing the genomes of 1000 actinobacteria strains.</title>
        <authorList>
            <person name="Klenk H.-P."/>
        </authorList>
    </citation>
    <scope>NUCLEOTIDE SEQUENCE [LARGE SCALE GENOMIC DNA]</scope>
    <source>
        <strain evidence="3 4">DSM 45511</strain>
    </source>
</reference>
<keyword evidence="2" id="KW-1133">Transmembrane helix</keyword>
<keyword evidence="2" id="KW-0812">Transmembrane</keyword>
<feature type="region of interest" description="Disordered" evidence="1">
    <location>
        <begin position="1"/>
        <end position="53"/>
    </location>
</feature>
<dbReference type="AlphaFoldDB" id="A0A543FVW8"/>
<evidence type="ECO:0000256" key="2">
    <source>
        <dbReference type="SAM" id="Phobius"/>
    </source>
</evidence>
<gene>
    <name evidence="3" type="ORF">FB388_5158</name>
</gene>
<feature type="transmembrane region" description="Helical" evidence="2">
    <location>
        <begin position="129"/>
        <end position="150"/>
    </location>
</feature>
<sequence length="279" mass="30194">MVVRTPSPRSRVPVLQGATRPETREAPHPVDETGAALPPWATRQASPPRSPLLMSPVREHLRRLFRGSPSRCTGKRWNDMESTSDPCNCKCTRPDERQAIDKPVTTADVRRFFPPLRRRPHPAVVVVRWWYELAIVALLGAASWSAVGLLGGPGAVALGIVLGVTAAAVAALVEPVRDALFGVLQRAIVPHRLRLGFVRGGVITRDGRLPAIVRSRCRVDQARCWVRLPSGLLVEDLAAAGPVLAGSCGATGVIVSPDGPRQDRAIVVVARPRWGWPGH</sequence>
<keyword evidence="2" id="KW-0472">Membrane</keyword>
<feature type="compositionally biased region" description="Basic and acidic residues" evidence="1">
    <location>
        <begin position="21"/>
        <end position="31"/>
    </location>
</feature>
<dbReference type="EMBL" id="VFPH01000002">
    <property type="protein sequence ID" value="TQM37939.1"/>
    <property type="molecule type" value="Genomic_DNA"/>
</dbReference>
<organism evidence="3 4">
    <name type="scientific">Pseudonocardia cypriaca</name>
    <dbReference type="NCBI Taxonomy" id="882449"/>
    <lineage>
        <taxon>Bacteria</taxon>
        <taxon>Bacillati</taxon>
        <taxon>Actinomycetota</taxon>
        <taxon>Actinomycetes</taxon>
        <taxon>Pseudonocardiales</taxon>
        <taxon>Pseudonocardiaceae</taxon>
        <taxon>Pseudonocardia</taxon>
    </lineage>
</organism>
<proteinExistence type="predicted"/>
<evidence type="ECO:0000313" key="4">
    <source>
        <dbReference type="Proteomes" id="UP000319818"/>
    </source>
</evidence>
<accession>A0A543FVW8</accession>